<comment type="pathway">
    <text evidence="2">Glycolipid biosynthesis; glycosylphosphatidylinositol-anchor biosynthesis.</text>
</comment>
<evidence type="ECO:0000256" key="8">
    <source>
        <dbReference type="ARBA" id="ARBA00022989"/>
    </source>
</evidence>
<dbReference type="AlphaFoldDB" id="A0A6A4WGD2"/>
<evidence type="ECO:0000256" key="11">
    <source>
        <dbReference type="RuleBase" id="RU363075"/>
    </source>
</evidence>
<organism evidence="13 14">
    <name type="scientific">Amphibalanus amphitrite</name>
    <name type="common">Striped barnacle</name>
    <name type="synonym">Balanus amphitrite</name>
    <dbReference type="NCBI Taxonomy" id="1232801"/>
    <lineage>
        <taxon>Eukaryota</taxon>
        <taxon>Metazoa</taxon>
        <taxon>Ecdysozoa</taxon>
        <taxon>Arthropoda</taxon>
        <taxon>Crustacea</taxon>
        <taxon>Multicrustacea</taxon>
        <taxon>Cirripedia</taxon>
        <taxon>Thoracica</taxon>
        <taxon>Thoracicalcarea</taxon>
        <taxon>Balanomorpha</taxon>
        <taxon>Balanoidea</taxon>
        <taxon>Balanidae</taxon>
        <taxon>Amphibalaninae</taxon>
        <taxon>Amphibalanus</taxon>
    </lineage>
</organism>
<evidence type="ECO:0000256" key="12">
    <source>
        <dbReference type="SAM" id="MobiDB-lite"/>
    </source>
</evidence>
<feature type="transmembrane region" description="Helical" evidence="11">
    <location>
        <begin position="183"/>
        <end position="208"/>
    </location>
</feature>
<reference evidence="13 14" key="1">
    <citation type="submission" date="2019-07" db="EMBL/GenBank/DDBJ databases">
        <title>Draft genome assembly of a fouling barnacle, Amphibalanus amphitrite (Darwin, 1854): The first reference genome for Thecostraca.</title>
        <authorList>
            <person name="Kim W."/>
        </authorList>
    </citation>
    <scope>NUCLEOTIDE SEQUENCE [LARGE SCALE GENOMIC DNA]</scope>
    <source>
        <strain evidence="13">SNU_AA5</strain>
        <tissue evidence="13">Soma without cirri and trophi</tissue>
    </source>
</reference>
<feature type="compositionally biased region" description="Low complexity" evidence="12">
    <location>
        <begin position="588"/>
        <end position="599"/>
    </location>
</feature>
<comment type="subcellular location">
    <subcellularLocation>
        <location evidence="1 11">Endoplasmic reticulum membrane</location>
        <topology evidence="1 11">Multi-pass membrane protein</topology>
    </subcellularLocation>
</comment>
<keyword evidence="6 11" id="KW-0812">Transmembrane</keyword>
<evidence type="ECO:0000313" key="14">
    <source>
        <dbReference type="Proteomes" id="UP000440578"/>
    </source>
</evidence>
<sequence>MKAKQPTSKPQNEKAKLNHYGQFLAVNVTVPWEFSSRLPIRSWSSLLLSSGLPVLLLRPASAELLLAAPRLWMALLSLSVDVCVAACARLLGRPARRCLEALAGSHVMLVFATRTFSNALELTLLAALMLVTMRCLAASGRAAEAEARLERRLAGSQYTVHRLQLGEARAAVRRAATAHCAAVSALLCVGVFVRPTFVLFAAAPLLYWLFRGAGDEKDNLVQMRLVRVVPISLALVTAIVIMDSMLYGWMSFANLIEGTVTLDHVVLTPFNFIVYNVKSANLASHGDHWCLTHTLVNVPLLFGSLGVIALGSFVLHLKSFARHLLNLDLHVTTSSAFLSASFLLPLVLLSWFPHQEPRFLLPLLVPVVLLFADRLDASPGRWRNTRRFLVLAYYCWNAACVLLFGFVHQGGVTPALAALQRALPADGGATVVFSHTYMPPQSLLLRSDVELHDLAGRPLPEVARLLTDVTGASRGRPVYLALPAPLEDRLTALTRSSLRLRPTRRFWPHLSVEAAPSLGQVAHQCRRDSALRALTCLLGGIGRQLNLVLFEVTAVSPAPTAADRDSARAARTRTPELHATEEDEERSGPSGSARPSSARWVAARPGRLRVAGG</sequence>
<dbReference type="EC" id="2.4.1.-" evidence="11"/>
<keyword evidence="3" id="KW-0337">GPI-anchor biosynthesis</keyword>
<evidence type="ECO:0000256" key="10">
    <source>
        <dbReference type="ARBA" id="ARBA00038466"/>
    </source>
</evidence>
<keyword evidence="4 11" id="KW-0328">Glycosyltransferase</keyword>
<dbReference type="OrthoDB" id="10066429at2759"/>
<dbReference type="PANTHER" id="PTHR22760">
    <property type="entry name" value="GLYCOSYLTRANSFERASE"/>
    <property type="match status" value="1"/>
</dbReference>
<evidence type="ECO:0000256" key="1">
    <source>
        <dbReference type="ARBA" id="ARBA00004477"/>
    </source>
</evidence>
<keyword evidence="9 11" id="KW-0472">Membrane</keyword>
<gene>
    <name evidence="13" type="primary">PIG-Z</name>
    <name evidence="13" type="ORF">FJT64_025216</name>
</gene>
<dbReference type="GO" id="GO:0000026">
    <property type="term" value="F:alpha-1,2-mannosyltransferase activity"/>
    <property type="evidence" value="ECO:0007669"/>
    <property type="project" value="TreeGrafter"/>
</dbReference>
<evidence type="ECO:0000313" key="13">
    <source>
        <dbReference type="EMBL" id="KAF0302700.1"/>
    </source>
</evidence>
<feature type="transmembrane region" description="Helical" evidence="11">
    <location>
        <begin position="228"/>
        <end position="248"/>
    </location>
</feature>
<comment type="similarity">
    <text evidence="10">Belongs to the glycosyltransferase 22 family. PIGZ subfamily.</text>
</comment>
<evidence type="ECO:0000256" key="5">
    <source>
        <dbReference type="ARBA" id="ARBA00022679"/>
    </source>
</evidence>
<evidence type="ECO:0000256" key="4">
    <source>
        <dbReference type="ARBA" id="ARBA00022676"/>
    </source>
</evidence>
<feature type="region of interest" description="Disordered" evidence="12">
    <location>
        <begin position="560"/>
        <end position="613"/>
    </location>
</feature>
<proteinExistence type="inferred from homology"/>
<evidence type="ECO:0000256" key="3">
    <source>
        <dbReference type="ARBA" id="ARBA00022502"/>
    </source>
</evidence>
<keyword evidence="7 11" id="KW-0256">Endoplasmic reticulum</keyword>
<dbReference type="GO" id="GO:0006506">
    <property type="term" value="P:GPI anchor biosynthetic process"/>
    <property type="evidence" value="ECO:0007669"/>
    <property type="project" value="UniProtKB-KW"/>
</dbReference>
<dbReference type="InterPro" id="IPR005599">
    <property type="entry name" value="GPI_mannosylTrfase"/>
</dbReference>
<keyword evidence="8 11" id="KW-1133">Transmembrane helix</keyword>
<keyword evidence="5 13" id="KW-0808">Transferase</keyword>
<keyword evidence="14" id="KW-1185">Reference proteome</keyword>
<dbReference type="PANTHER" id="PTHR22760:SF3">
    <property type="entry name" value="GPI MANNOSYLTRANSFERASE 4"/>
    <property type="match status" value="1"/>
</dbReference>
<dbReference type="Proteomes" id="UP000440578">
    <property type="component" value="Unassembled WGS sequence"/>
</dbReference>
<evidence type="ECO:0000256" key="2">
    <source>
        <dbReference type="ARBA" id="ARBA00004687"/>
    </source>
</evidence>
<accession>A0A6A4WGD2</accession>
<evidence type="ECO:0000256" key="9">
    <source>
        <dbReference type="ARBA" id="ARBA00023136"/>
    </source>
</evidence>
<protein>
    <recommendedName>
        <fullName evidence="11">Mannosyltransferase</fullName>
        <ecNumber evidence="11">2.4.1.-</ecNumber>
    </recommendedName>
</protein>
<feature type="transmembrane region" description="Helical" evidence="11">
    <location>
        <begin position="295"/>
        <end position="317"/>
    </location>
</feature>
<evidence type="ECO:0000256" key="6">
    <source>
        <dbReference type="ARBA" id="ARBA00022692"/>
    </source>
</evidence>
<comment type="caution">
    <text evidence="13">The sequence shown here is derived from an EMBL/GenBank/DDBJ whole genome shotgun (WGS) entry which is preliminary data.</text>
</comment>
<feature type="transmembrane region" description="Helical" evidence="11">
    <location>
        <begin position="329"/>
        <end position="353"/>
    </location>
</feature>
<name>A0A6A4WGD2_AMPAM</name>
<dbReference type="EMBL" id="VIIS01001026">
    <property type="protein sequence ID" value="KAF0302700.1"/>
    <property type="molecule type" value="Genomic_DNA"/>
</dbReference>
<dbReference type="GO" id="GO:0005789">
    <property type="term" value="C:endoplasmic reticulum membrane"/>
    <property type="evidence" value="ECO:0007669"/>
    <property type="project" value="UniProtKB-SubCell"/>
</dbReference>
<evidence type="ECO:0000256" key="7">
    <source>
        <dbReference type="ARBA" id="ARBA00022824"/>
    </source>
</evidence>
<feature type="compositionally biased region" description="Basic and acidic residues" evidence="12">
    <location>
        <begin position="562"/>
        <end position="580"/>
    </location>
</feature>
<feature type="transmembrane region" description="Helical" evidence="11">
    <location>
        <begin position="388"/>
        <end position="407"/>
    </location>
</feature>
<dbReference type="Pfam" id="PF03901">
    <property type="entry name" value="Glyco_transf_22"/>
    <property type="match status" value="1"/>
</dbReference>